<sequence>MKMERTMLKTLVLYHAGCTDGAGAMWSAWKYFADDAKYIAVGRESKKQDSMLKRCRNADRIFMCDMMLELVDIEMILDAGTEVNILDHHISNIEQLHASTLLADYPGLLKDFTDLERSGAGITWDHFHGGSRPVIIDYVEDFDLWHWRLPNGPSIRTYLNQFNWKNQQEIIDRFNEFEKMSPDHLAAKGTPLLKFKNDIIARNMKQVGRAKVSVVLPTEFSRMLTTYNVPILNSNQFIDETGHLMAEGESFAIIWQVMKNGTVRSSLRSDDEGADVNLIAQHLGVGGGGHVHASGTRFDSVNDMLEAIEFIDG</sequence>
<name>A0A0F9KTQ2_9ZZZZ</name>
<accession>A0A0F9KTQ2</accession>
<dbReference type="Gene3D" id="3.10.310.30">
    <property type="match status" value="1"/>
</dbReference>
<evidence type="ECO:0000313" key="2">
    <source>
        <dbReference type="EMBL" id="KKM78176.1"/>
    </source>
</evidence>
<dbReference type="Pfam" id="PF02272">
    <property type="entry name" value="DHHA1"/>
    <property type="match status" value="1"/>
</dbReference>
<evidence type="ECO:0000259" key="1">
    <source>
        <dbReference type="Pfam" id="PF02272"/>
    </source>
</evidence>
<dbReference type="GO" id="GO:0003676">
    <property type="term" value="F:nucleic acid binding"/>
    <property type="evidence" value="ECO:0007669"/>
    <property type="project" value="InterPro"/>
</dbReference>
<comment type="caution">
    <text evidence="2">The sequence shown here is derived from an EMBL/GenBank/DDBJ whole genome shotgun (WGS) entry which is preliminary data.</text>
</comment>
<protein>
    <recommendedName>
        <fullName evidence="1">DHHA1 domain-containing protein</fullName>
    </recommendedName>
</protein>
<reference evidence="2" key="1">
    <citation type="journal article" date="2015" name="Nature">
        <title>Complex archaea that bridge the gap between prokaryotes and eukaryotes.</title>
        <authorList>
            <person name="Spang A."/>
            <person name="Saw J.H."/>
            <person name="Jorgensen S.L."/>
            <person name="Zaremba-Niedzwiedzka K."/>
            <person name="Martijn J."/>
            <person name="Lind A.E."/>
            <person name="van Eijk R."/>
            <person name="Schleper C."/>
            <person name="Guy L."/>
            <person name="Ettema T.J."/>
        </authorList>
    </citation>
    <scope>NUCLEOTIDE SEQUENCE</scope>
</reference>
<gene>
    <name evidence="2" type="ORF">LCGC14_1362650</name>
</gene>
<dbReference type="InterPro" id="IPR003156">
    <property type="entry name" value="DHHA1_dom"/>
</dbReference>
<dbReference type="SUPFAM" id="SSF64182">
    <property type="entry name" value="DHH phosphoesterases"/>
    <property type="match status" value="1"/>
</dbReference>
<dbReference type="AlphaFoldDB" id="A0A0F9KTQ2"/>
<proteinExistence type="predicted"/>
<dbReference type="PANTHER" id="PTHR46922:SF4">
    <property type="entry name" value="DHHA1 DOMAIN PROTEIN"/>
    <property type="match status" value="1"/>
</dbReference>
<dbReference type="PANTHER" id="PTHR46922">
    <property type="entry name" value="DHHA1 DOMAIN PROTEIN"/>
    <property type="match status" value="1"/>
</dbReference>
<dbReference type="EMBL" id="LAZR01008531">
    <property type="protein sequence ID" value="KKM78176.1"/>
    <property type="molecule type" value="Genomic_DNA"/>
</dbReference>
<organism evidence="2">
    <name type="scientific">marine sediment metagenome</name>
    <dbReference type="NCBI Taxonomy" id="412755"/>
    <lineage>
        <taxon>unclassified sequences</taxon>
        <taxon>metagenomes</taxon>
        <taxon>ecological metagenomes</taxon>
    </lineage>
</organism>
<dbReference type="InterPro" id="IPR038763">
    <property type="entry name" value="DHH_sf"/>
</dbReference>
<feature type="domain" description="DHHA1" evidence="1">
    <location>
        <begin position="247"/>
        <end position="312"/>
    </location>
</feature>